<dbReference type="OrthoDB" id="69269at2759"/>
<dbReference type="Proteomes" id="UP000006039">
    <property type="component" value="Unassembled WGS sequence"/>
</dbReference>
<reference evidence="5" key="1">
    <citation type="submission" date="2010-07" db="EMBL/GenBank/DDBJ databases">
        <title>The genome sequence of Gaeumannomyces graminis var. tritici strain R3-111a-1.</title>
        <authorList>
            <consortium name="The Broad Institute Genome Sequencing Platform"/>
            <person name="Ma L.-J."/>
            <person name="Dead R."/>
            <person name="Young S."/>
            <person name="Zeng Q."/>
            <person name="Koehrsen M."/>
            <person name="Alvarado L."/>
            <person name="Berlin A."/>
            <person name="Chapman S.B."/>
            <person name="Chen Z."/>
            <person name="Freedman E."/>
            <person name="Gellesch M."/>
            <person name="Goldberg J."/>
            <person name="Griggs A."/>
            <person name="Gujja S."/>
            <person name="Heilman E.R."/>
            <person name="Heiman D."/>
            <person name="Hepburn T."/>
            <person name="Howarth C."/>
            <person name="Jen D."/>
            <person name="Larson L."/>
            <person name="Mehta T."/>
            <person name="Neiman D."/>
            <person name="Pearson M."/>
            <person name="Roberts A."/>
            <person name="Saif S."/>
            <person name="Shea T."/>
            <person name="Shenoy N."/>
            <person name="Sisk P."/>
            <person name="Stolte C."/>
            <person name="Sykes S."/>
            <person name="Walk T."/>
            <person name="White J."/>
            <person name="Yandava C."/>
            <person name="Haas B."/>
            <person name="Nusbaum C."/>
            <person name="Birren B."/>
        </authorList>
    </citation>
    <scope>NUCLEOTIDE SEQUENCE [LARGE SCALE GENOMIC DNA]</scope>
    <source>
        <strain evidence="5">R3-111a-1</strain>
    </source>
</reference>
<evidence type="ECO:0000256" key="1">
    <source>
        <dbReference type="SAM" id="MobiDB-lite"/>
    </source>
</evidence>
<feature type="compositionally biased region" description="Low complexity" evidence="1">
    <location>
        <begin position="62"/>
        <end position="79"/>
    </location>
</feature>
<reference evidence="4" key="4">
    <citation type="journal article" date="2015" name="G3 (Bethesda)">
        <title>Genome sequences of three phytopathogenic species of the Magnaporthaceae family of fungi.</title>
        <authorList>
            <person name="Okagaki L.H."/>
            <person name="Nunes C.C."/>
            <person name="Sailsbery J."/>
            <person name="Clay B."/>
            <person name="Brown D."/>
            <person name="John T."/>
            <person name="Oh Y."/>
            <person name="Young N."/>
            <person name="Fitzgerald M."/>
            <person name="Haas B.J."/>
            <person name="Zeng Q."/>
            <person name="Young S."/>
            <person name="Adiconis X."/>
            <person name="Fan L."/>
            <person name="Levin J.Z."/>
            <person name="Mitchell T.K."/>
            <person name="Okubara P.A."/>
            <person name="Farman M.L."/>
            <person name="Kohn L.M."/>
            <person name="Birren B."/>
            <person name="Ma L.-J."/>
            <person name="Dean R.A."/>
        </authorList>
    </citation>
    <scope>NUCLEOTIDE SEQUENCE</scope>
    <source>
        <strain evidence="4">R3-111a-1</strain>
    </source>
</reference>
<sequence>MSNTAHHAHTYGTECRLAPVAPLPDDYRDGDGHEDDYGAATERIPPINAQFFYSSLIPIQDSPSSAASDARGSSAQSQRPFSEADNNALERAWLSLASDTHRRAHSRAQRNRSPSLSESSRDAATLTAIYRRLIEKHSLRHQQDAAPFSVSNSPTATPACCPELRTDAASELRGTFCVLTRRRLGMDSEAVVATVMAELGKAGPTDTRGQTEARSRSEQLSPTAATGARPSMLPATRIGRTGSRVKAADAANSSRARAGSNTLATTTVQPGPPPPDDGISGKPFVKIGSPGTEDTPISPPNATPPKPRTATVVTNTPNDNQAEPWEPARAVQVPVGSRLYLVSFPEMQMRPMYWSPINDVTVVTRATWFYRDNMTPVEPKVANQLEAGYCELRPWSEAWSIEIRCAIAVGALGEEKVSQPLWGHPPAGTNANVEDMLPVEPGISDDPYCAARCYRGSAAAVGVLSPHVGETTDTGSTGSYPNWHVVYKNATEANLLKPSLRPSAYYSRTPISRIMKGATVGIPVVRGFNRDAWRRIHERPRGASGKGASHPLAKAVTTAEARPQSRPLGPSCTACAAETENWRDLVLVIHGIGQKFAERVESFHFTHAINSFRRAVNTELGSNNYRDAAGGIMVLPVNWRHLLSFEDGGTMQQGGAGAAAAPESFGLKDIEPKTIPVVRGLISDVMFDVPYYLSHHKPRMIKAVTREANRIYRLWCKNNPGFADQGRVHLIAHSLGSVMALDILSNQPTITPPLRDPTCEADPDARHFEFDCKNLFLLGSPAAFFLLLERSQLVPREGRLKPGTDPADVTSKDIVGQQGQFGCLAVDNIYNILSREDPVAYLLNSTIDPVYAASLKKTFVPTTATFFQSIGNGIRGLWGGAPTQPGAGTVPNKPPTVRLPSQLELEVHDFTREEIAERKAILLNDNGTLDYYLHSSGGPLEIQYLNMLHAHSSYWTSPDLIRMLCMEICRKPGRAYIYEGLRATKAAKRLVPRTPG</sequence>
<dbReference type="SMART" id="SM01127">
    <property type="entry name" value="DDHD"/>
    <property type="match status" value="1"/>
</dbReference>
<dbReference type="EMBL" id="GL385399">
    <property type="protein sequence ID" value="EJT73518.1"/>
    <property type="molecule type" value="Genomic_DNA"/>
</dbReference>
<evidence type="ECO:0000313" key="5">
    <source>
        <dbReference type="Proteomes" id="UP000006039"/>
    </source>
</evidence>
<feature type="region of interest" description="Disordered" evidence="1">
    <location>
        <begin position="100"/>
        <end position="121"/>
    </location>
</feature>
<reference evidence="4" key="5">
    <citation type="submission" date="2018-04" db="UniProtKB">
        <authorList>
            <consortium name="EnsemblFungi"/>
        </authorList>
    </citation>
    <scope>IDENTIFICATION</scope>
    <source>
        <strain evidence="4">R3-111a-1</strain>
    </source>
</reference>
<dbReference type="GO" id="GO:0046872">
    <property type="term" value="F:metal ion binding"/>
    <property type="evidence" value="ECO:0007669"/>
    <property type="project" value="InterPro"/>
</dbReference>
<dbReference type="GO" id="GO:0005737">
    <property type="term" value="C:cytoplasm"/>
    <property type="evidence" value="ECO:0007669"/>
    <property type="project" value="TreeGrafter"/>
</dbReference>
<dbReference type="HOGENOM" id="CLU_002680_0_1_1"/>
<reference evidence="3" key="3">
    <citation type="submission" date="2010-09" db="EMBL/GenBank/DDBJ databases">
        <title>Annotation of Gaeumannomyces graminis var. tritici R3-111a-1.</title>
        <authorList>
            <consortium name="The Broad Institute Genome Sequencing Platform"/>
            <person name="Ma L.-J."/>
            <person name="Dead R."/>
            <person name="Young S.K."/>
            <person name="Zeng Q."/>
            <person name="Gargeya S."/>
            <person name="Fitzgerald M."/>
            <person name="Haas B."/>
            <person name="Abouelleil A."/>
            <person name="Alvarado L."/>
            <person name="Arachchi H.M."/>
            <person name="Berlin A."/>
            <person name="Brown A."/>
            <person name="Chapman S.B."/>
            <person name="Chen Z."/>
            <person name="Dunbar C."/>
            <person name="Freedman E."/>
            <person name="Gearin G."/>
            <person name="Gellesch M."/>
            <person name="Goldberg J."/>
            <person name="Griggs A."/>
            <person name="Gujja S."/>
            <person name="Heiman D."/>
            <person name="Howarth C."/>
            <person name="Larson L."/>
            <person name="Lui A."/>
            <person name="MacDonald P.J.P."/>
            <person name="Mehta T."/>
            <person name="Montmayeur A."/>
            <person name="Murphy C."/>
            <person name="Neiman D."/>
            <person name="Pearson M."/>
            <person name="Priest M."/>
            <person name="Roberts A."/>
            <person name="Saif S."/>
            <person name="Shea T."/>
            <person name="Shenoy N."/>
            <person name="Sisk P."/>
            <person name="Stolte C."/>
            <person name="Sykes S."/>
            <person name="Yandava C."/>
            <person name="Wortman J."/>
            <person name="Nusbaum C."/>
            <person name="Birren B."/>
        </authorList>
    </citation>
    <scope>NUCLEOTIDE SEQUENCE</scope>
    <source>
        <strain evidence="3">R3-111a-1</strain>
    </source>
</reference>
<feature type="domain" description="DDHD" evidence="2">
    <location>
        <begin position="768"/>
        <end position="970"/>
    </location>
</feature>
<feature type="region of interest" description="Disordered" evidence="1">
    <location>
        <begin position="19"/>
        <end position="41"/>
    </location>
</feature>
<organism evidence="3">
    <name type="scientific">Gaeumannomyces tritici (strain R3-111a-1)</name>
    <name type="common">Wheat and barley take-all root rot fungus</name>
    <name type="synonym">Gaeumannomyces graminis var. tritici</name>
    <dbReference type="NCBI Taxonomy" id="644352"/>
    <lineage>
        <taxon>Eukaryota</taxon>
        <taxon>Fungi</taxon>
        <taxon>Dikarya</taxon>
        <taxon>Ascomycota</taxon>
        <taxon>Pezizomycotina</taxon>
        <taxon>Sordariomycetes</taxon>
        <taxon>Sordariomycetidae</taxon>
        <taxon>Magnaporthales</taxon>
        <taxon>Magnaporthaceae</taxon>
        <taxon>Gaeumannomyces</taxon>
    </lineage>
</organism>
<evidence type="ECO:0000313" key="4">
    <source>
        <dbReference type="EnsemblFungi" id="EJT73518"/>
    </source>
</evidence>
<name>J3PA32_GAET3</name>
<gene>
    <name evidence="4" type="primary">20350813</name>
    <name evidence="3" type="ORF">GGTG_10355</name>
</gene>
<accession>J3PA32</accession>
<dbReference type="InterPro" id="IPR029058">
    <property type="entry name" value="AB_hydrolase_fold"/>
</dbReference>
<dbReference type="EnsemblFungi" id="EJT73518">
    <property type="protein sequence ID" value="EJT73518"/>
    <property type="gene ID" value="GGTG_10355"/>
</dbReference>
<dbReference type="STRING" id="644352.J3PA32"/>
<reference evidence="3" key="2">
    <citation type="submission" date="2010-07" db="EMBL/GenBank/DDBJ databases">
        <authorList>
            <consortium name="The Broad Institute Genome Sequencing Platform"/>
            <consortium name="Broad Institute Genome Sequencing Center for Infectious Disease"/>
            <person name="Ma L.-J."/>
            <person name="Dead R."/>
            <person name="Young S."/>
            <person name="Zeng Q."/>
            <person name="Koehrsen M."/>
            <person name="Alvarado L."/>
            <person name="Berlin A."/>
            <person name="Chapman S.B."/>
            <person name="Chen Z."/>
            <person name="Freedman E."/>
            <person name="Gellesch M."/>
            <person name="Goldberg J."/>
            <person name="Griggs A."/>
            <person name="Gujja S."/>
            <person name="Heilman E.R."/>
            <person name="Heiman D."/>
            <person name="Hepburn T."/>
            <person name="Howarth C."/>
            <person name="Jen D."/>
            <person name="Larson L."/>
            <person name="Mehta T."/>
            <person name="Neiman D."/>
            <person name="Pearson M."/>
            <person name="Roberts A."/>
            <person name="Saif S."/>
            <person name="Shea T."/>
            <person name="Shenoy N."/>
            <person name="Sisk P."/>
            <person name="Stolte C."/>
            <person name="Sykes S."/>
            <person name="Walk T."/>
            <person name="White J."/>
            <person name="Yandava C."/>
            <person name="Haas B."/>
            <person name="Nusbaum C."/>
            <person name="Birren B."/>
        </authorList>
    </citation>
    <scope>NUCLEOTIDE SEQUENCE</scope>
    <source>
        <strain evidence="3">R3-111a-1</strain>
    </source>
</reference>
<evidence type="ECO:0000313" key="3">
    <source>
        <dbReference type="EMBL" id="EJT73518.1"/>
    </source>
</evidence>
<dbReference type="PROSITE" id="PS51043">
    <property type="entry name" value="DDHD"/>
    <property type="match status" value="1"/>
</dbReference>
<dbReference type="VEuPathDB" id="FungiDB:GGTG_10355"/>
<dbReference type="eggNOG" id="KOG2308">
    <property type="taxonomic scope" value="Eukaryota"/>
</dbReference>
<feature type="compositionally biased region" description="Pro residues" evidence="1">
    <location>
        <begin position="297"/>
        <end position="307"/>
    </location>
</feature>
<dbReference type="GeneID" id="20350813"/>
<dbReference type="RefSeq" id="XP_009226492.1">
    <property type="nucleotide sequence ID" value="XM_009228228.1"/>
</dbReference>
<protein>
    <submittedName>
        <fullName evidence="3">DDHD domain-containing protein</fullName>
    </submittedName>
</protein>
<proteinExistence type="predicted"/>
<keyword evidence="5" id="KW-1185">Reference proteome</keyword>
<dbReference type="Pfam" id="PF02862">
    <property type="entry name" value="DDHD"/>
    <property type="match status" value="2"/>
</dbReference>
<dbReference type="InterPro" id="IPR004177">
    <property type="entry name" value="DDHD_dom"/>
</dbReference>
<feature type="region of interest" description="Disordered" evidence="1">
    <location>
        <begin position="62"/>
        <end position="84"/>
    </location>
</feature>
<dbReference type="AlphaFoldDB" id="J3PA32"/>
<feature type="region of interest" description="Disordered" evidence="1">
    <location>
        <begin position="539"/>
        <end position="568"/>
    </location>
</feature>
<dbReference type="PANTHER" id="PTHR23509:SF6">
    <property type="entry name" value="PHOSPHOLIPASE C1020.13C-RELATED"/>
    <property type="match status" value="1"/>
</dbReference>
<dbReference type="SUPFAM" id="SSF53474">
    <property type="entry name" value="alpha/beta-Hydrolases"/>
    <property type="match status" value="1"/>
</dbReference>
<dbReference type="PANTHER" id="PTHR23509">
    <property type="entry name" value="PA-PL1 PHOSPHOLIPASE FAMILY"/>
    <property type="match status" value="1"/>
</dbReference>
<evidence type="ECO:0000259" key="2">
    <source>
        <dbReference type="PROSITE" id="PS51043"/>
    </source>
</evidence>
<dbReference type="InterPro" id="IPR058055">
    <property type="entry name" value="PA-PLA1"/>
</dbReference>
<feature type="compositionally biased region" description="Low complexity" evidence="1">
    <location>
        <begin position="248"/>
        <end position="261"/>
    </location>
</feature>
<dbReference type="GO" id="GO:0004620">
    <property type="term" value="F:phospholipase activity"/>
    <property type="evidence" value="ECO:0007669"/>
    <property type="project" value="TreeGrafter"/>
</dbReference>
<feature type="region of interest" description="Disordered" evidence="1">
    <location>
        <begin position="201"/>
        <end position="309"/>
    </location>
</feature>